<dbReference type="PROSITE" id="PS50096">
    <property type="entry name" value="IQ"/>
    <property type="match status" value="1"/>
</dbReference>
<feature type="compositionally biased region" description="Acidic residues" evidence="1">
    <location>
        <begin position="27"/>
        <end position="36"/>
    </location>
</feature>
<dbReference type="AlphaFoldDB" id="A6I2U2"/>
<dbReference type="Gene3D" id="1.20.5.190">
    <property type="match status" value="1"/>
</dbReference>
<accession>A6I2U2</accession>
<feature type="region of interest" description="Disordered" evidence="1">
    <location>
        <begin position="1"/>
        <end position="40"/>
    </location>
</feature>
<evidence type="ECO:0000313" key="3">
    <source>
        <dbReference type="Proteomes" id="UP000234681"/>
    </source>
</evidence>
<evidence type="ECO:0000313" key="2">
    <source>
        <dbReference type="EMBL" id="EDL77285.1"/>
    </source>
</evidence>
<organism evidence="2 3">
    <name type="scientific">Rattus norvegicus</name>
    <name type="common">Rat</name>
    <dbReference type="NCBI Taxonomy" id="10116"/>
    <lineage>
        <taxon>Eukaryota</taxon>
        <taxon>Metazoa</taxon>
        <taxon>Chordata</taxon>
        <taxon>Craniata</taxon>
        <taxon>Vertebrata</taxon>
        <taxon>Euteleostomi</taxon>
        <taxon>Mammalia</taxon>
        <taxon>Eutheria</taxon>
        <taxon>Euarchontoglires</taxon>
        <taxon>Glires</taxon>
        <taxon>Rodentia</taxon>
        <taxon>Myomorpha</taxon>
        <taxon>Muroidea</taxon>
        <taxon>Muridae</taxon>
        <taxon>Murinae</taxon>
        <taxon>Rattus</taxon>
    </lineage>
</organism>
<reference evidence="2 3" key="1">
    <citation type="submission" date="2005-09" db="EMBL/GenBank/DDBJ databases">
        <authorList>
            <person name="Mural R.J."/>
            <person name="Li P.W."/>
            <person name="Adams M.D."/>
            <person name="Amanatides P.G."/>
            <person name="Baden-Tillson H."/>
            <person name="Barnstead M."/>
            <person name="Chin S.H."/>
            <person name="Dew I."/>
            <person name="Evans C.A."/>
            <person name="Ferriera S."/>
            <person name="Flanigan M."/>
            <person name="Fosler C."/>
            <person name="Glodek A."/>
            <person name="Gu Z."/>
            <person name="Holt R.A."/>
            <person name="Jennings D."/>
            <person name="Kraft C.L."/>
            <person name="Lu F."/>
            <person name="Nguyen T."/>
            <person name="Nusskern D.R."/>
            <person name="Pfannkoch C.M."/>
            <person name="Sitter C."/>
            <person name="Sutton G.G."/>
            <person name="Venter J.C."/>
            <person name="Wang Z."/>
            <person name="Woodage T."/>
            <person name="Zheng X.H."/>
            <person name="Zhong F."/>
        </authorList>
    </citation>
    <scope>NUCLEOTIDE SEQUENCE [LARGE SCALE GENOMIC DNA]</scope>
    <source>
        <strain>BN</strain>
        <strain evidence="3">Sprague-Dawley</strain>
    </source>
</reference>
<dbReference type="OrthoDB" id="10254713at2759"/>
<sequence>MELDQDQKVETPEAAENGKDEMQLEQTQDDETEAEGADGAILKRSESVKVKLIPQAELPANAELAGVKIQAWWRGTLVRRTLLLAILSAWTIQSWWKETKSRLQGRKLHDVMRCRLRNLNLKSISRRKRPNQSSFL</sequence>
<dbReference type="PANTHER" id="PTHR21633:SF10">
    <property type="entry name" value="IQ MOTIF CONTAINING F4"/>
    <property type="match status" value="1"/>
</dbReference>
<dbReference type="InterPro" id="IPR000048">
    <property type="entry name" value="IQ_motif_EF-hand-BS"/>
</dbReference>
<evidence type="ECO:0000313" key="4">
    <source>
        <dbReference type="RGD" id="1565277"/>
    </source>
</evidence>
<protein>
    <submittedName>
        <fullName evidence="2">IQ motif containing F3, isoform CRA_a</fullName>
    </submittedName>
</protein>
<dbReference type="EMBL" id="CH473954">
    <property type="protein sequence ID" value="EDL77285.1"/>
    <property type="molecule type" value="Genomic_DNA"/>
</dbReference>
<name>A6I2U2_RAT</name>
<dbReference type="PANTHER" id="PTHR21633">
    <property type="entry name" value="IQ MOTIF CONTAINING F"/>
    <property type="match status" value="1"/>
</dbReference>
<gene>
    <name evidence="2 4" type="primary">Iqcf3</name>
    <name evidence="2" type="ORF">rCG_25092</name>
</gene>
<dbReference type="FunFam" id="1.20.5.190:FF:000014">
    <property type="entry name" value="IQ motif containing F5"/>
    <property type="match status" value="1"/>
</dbReference>
<feature type="compositionally biased region" description="Basic and acidic residues" evidence="1">
    <location>
        <begin position="1"/>
        <end position="22"/>
    </location>
</feature>
<dbReference type="RGD" id="1565277">
    <property type="gene designation" value="Iqcf3"/>
</dbReference>
<evidence type="ECO:0000256" key="1">
    <source>
        <dbReference type="SAM" id="MobiDB-lite"/>
    </source>
</evidence>
<dbReference type="Proteomes" id="UP000234681">
    <property type="component" value="Chromosome 8"/>
</dbReference>
<dbReference type="InterPro" id="IPR039887">
    <property type="entry name" value="IQCF"/>
</dbReference>
<proteinExistence type="predicted"/>
<dbReference type="Pfam" id="PF00612">
    <property type="entry name" value="IQ"/>
    <property type="match status" value="1"/>
</dbReference>